<keyword evidence="2" id="KW-1185">Reference proteome</keyword>
<sequence length="77" mass="8610">MEAQCSLALKRFHVAAPHGGPKDLLRQRGDLEYHLFGPLPKPLVCSRREAIIKVAGLGVIGICWAQRETRHIRVSLK</sequence>
<evidence type="ECO:0000313" key="2">
    <source>
        <dbReference type="Proteomes" id="UP001066276"/>
    </source>
</evidence>
<dbReference type="Proteomes" id="UP001066276">
    <property type="component" value="Chromosome 8"/>
</dbReference>
<evidence type="ECO:0000313" key="1">
    <source>
        <dbReference type="EMBL" id="KAJ1114455.1"/>
    </source>
</evidence>
<reference evidence="1" key="1">
    <citation type="journal article" date="2022" name="bioRxiv">
        <title>Sequencing and chromosome-scale assembly of the giantPleurodeles waltlgenome.</title>
        <authorList>
            <person name="Brown T."/>
            <person name="Elewa A."/>
            <person name="Iarovenko S."/>
            <person name="Subramanian E."/>
            <person name="Araus A.J."/>
            <person name="Petzold A."/>
            <person name="Susuki M."/>
            <person name="Suzuki K.-i.T."/>
            <person name="Hayashi T."/>
            <person name="Toyoda A."/>
            <person name="Oliveira C."/>
            <person name="Osipova E."/>
            <person name="Leigh N.D."/>
            <person name="Simon A."/>
            <person name="Yun M.H."/>
        </authorList>
    </citation>
    <scope>NUCLEOTIDE SEQUENCE</scope>
    <source>
        <strain evidence="1">20211129_DDA</strain>
        <tissue evidence="1">Liver</tissue>
    </source>
</reference>
<protein>
    <submittedName>
        <fullName evidence="1">Uncharacterized protein</fullName>
    </submittedName>
</protein>
<comment type="caution">
    <text evidence="1">The sequence shown here is derived from an EMBL/GenBank/DDBJ whole genome shotgun (WGS) entry which is preliminary data.</text>
</comment>
<dbReference type="AlphaFoldDB" id="A0AAV7NNW4"/>
<name>A0AAV7NNW4_PLEWA</name>
<proteinExistence type="predicted"/>
<gene>
    <name evidence="1" type="ORF">NDU88_002692</name>
</gene>
<dbReference type="EMBL" id="JANPWB010000012">
    <property type="protein sequence ID" value="KAJ1114455.1"/>
    <property type="molecule type" value="Genomic_DNA"/>
</dbReference>
<organism evidence="1 2">
    <name type="scientific">Pleurodeles waltl</name>
    <name type="common">Iberian ribbed newt</name>
    <dbReference type="NCBI Taxonomy" id="8319"/>
    <lineage>
        <taxon>Eukaryota</taxon>
        <taxon>Metazoa</taxon>
        <taxon>Chordata</taxon>
        <taxon>Craniata</taxon>
        <taxon>Vertebrata</taxon>
        <taxon>Euteleostomi</taxon>
        <taxon>Amphibia</taxon>
        <taxon>Batrachia</taxon>
        <taxon>Caudata</taxon>
        <taxon>Salamandroidea</taxon>
        <taxon>Salamandridae</taxon>
        <taxon>Pleurodelinae</taxon>
        <taxon>Pleurodeles</taxon>
    </lineage>
</organism>
<accession>A0AAV7NNW4</accession>